<proteinExistence type="predicted"/>
<feature type="region of interest" description="Disordered" evidence="6">
    <location>
        <begin position="338"/>
        <end position="392"/>
    </location>
</feature>
<evidence type="ECO:0000256" key="2">
    <source>
        <dbReference type="ARBA" id="ARBA00022737"/>
    </source>
</evidence>
<evidence type="ECO:0000256" key="1">
    <source>
        <dbReference type="ARBA" id="ARBA00022723"/>
    </source>
</evidence>
<evidence type="ECO:0000256" key="6">
    <source>
        <dbReference type="SAM" id="MobiDB-lite"/>
    </source>
</evidence>
<feature type="compositionally biased region" description="Pro residues" evidence="6">
    <location>
        <begin position="342"/>
        <end position="352"/>
    </location>
</feature>
<accession>A0ABP1RMJ8</accession>
<feature type="domain" description="C2H2-type" evidence="7">
    <location>
        <begin position="558"/>
        <end position="585"/>
    </location>
</feature>
<dbReference type="InterPro" id="IPR013087">
    <property type="entry name" value="Znf_C2H2_type"/>
</dbReference>
<feature type="compositionally biased region" description="Low complexity" evidence="6">
    <location>
        <begin position="353"/>
        <end position="373"/>
    </location>
</feature>
<gene>
    <name evidence="8" type="ORF">ODALV1_LOCUS23953</name>
</gene>
<evidence type="ECO:0000256" key="4">
    <source>
        <dbReference type="ARBA" id="ARBA00022833"/>
    </source>
</evidence>
<keyword evidence="1" id="KW-0479">Metal-binding</keyword>
<sequence length="832" mass="93807">MDSQVIIRNCIFCAVQCAPTFITENGEVKRIRIVKREGGIGEVDADEVLHPPTSSSSSLSFLEEVETPLLGNQLKVYFILKKILKISENKLTEYLTKLDGQLHPEFWVEVCGPCGEAVGDYYQTLRLISKLKMKLATISTHLKRSIWDSTVTDTSFGDGGGDDFNRKNVKDDQEEILNFIWRDIRDQALGYDCLKPPSPSPTSPFARNSLSHDFACSPEEDETDKKYKPPSKVSRLKRKCTSNRKHKKERRNKMRRNNYNCSACPYETSSLASLKTHSKLHSPAPTEIGLNGHGPVSCRTCRLVMTSDMIGFHTETVHGSSNPTNNVKTETEYFFIDESTPPASPIRSPAPSPDNSEVSSESESGNEDYNPKPSKVKRRRKPKSTTASKSSSSSTFKVAIDSITSYTCELCPYKCETRQSKKNHEKLHKPGSNADICSFCGWVGTSVTVRSHKFKSHPKEYQNELGDDYGFETKTLTSGTRKKTSYRCRKCGYNCIDNQQFILRHVELHKPDGPKSTSCSHCGWLVPANKLNHHIAARHPGQGNTIPPRIRKQPKPSLKCKECGYLHCSRGDLARHSKLHESGQGKICEECGWLCRSVASHRANWHPKEGTKKAEIREKIKRRPVITLNEEGEKEKAEENKGQDELRVEKDDSNWNDPKCIKITHAYRTAYECSACGLKKNKRPGLITHFNLHKEGSGAVKCGICGWLLAKNTIKMHNSLYHGPNGVARPVANGRTHFKCELCGFLSVHRYAVKEHLEVHEKGEGTMCAECGWWCNDVSVHRAYWHPEKGSWAEKKLKKRPKISRIIVIGRDGKDKKEAGDERVNIKEPIIN</sequence>
<dbReference type="PANTHER" id="PTHR24379:SF121">
    <property type="entry name" value="C2H2-TYPE DOMAIN-CONTAINING PROTEIN"/>
    <property type="match status" value="1"/>
</dbReference>
<evidence type="ECO:0000259" key="7">
    <source>
        <dbReference type="PROSITE" id="PS50157"/>
    </source>
</evidence>
<name>A0ABP1RMJ8_9HEXA</name>
<organism evidence="8 9">
    <name type="scientific">Orchesella dallaii</name>
    <dbReference type="NCBI Taxonomy" id="48710"/>
    <lineage>
        <taxon>Eukaryota</taxon>
        <taxon>Metazoa</taxon>
        <taxon>Ecdysozoa</taxon>
        <taxon>Arthropoda</taxon>
        <taxon>Hexapoda</taxon>
        <taxon>Collembola</taxon>
        <taxon>Entomobryomorpha</taxon>
        <taxon>Entomobryoidea</taxon>
        <taxon>Orchesellidae</taxon>
        <taxon>Orchesellinae</taxon>
        <taxon>Orchesella</taxon>
    </lineage>
</organism>
<feature type="region of interest" description="Disordered" evidence="6">
    <location>
        <begin position="217"/>
        <end position="256"/>
    </location>
</feature>
<feature type="domain" description="C2H2-type" evidence="7">
    <location>
        <begin position="259"/>
        <end position="286"/>
    </location>
</feature>
<evidence type="ECO:0000256" key="5">
    <source>
        <dbReference type="PROSITE-ProRule" id="PRU00042"/>
    </source>
</evidence>
<feature type="compositionally biased region" description="Basic residues" evidence="6">
    <location>
        <begin position="234"/>
        <end position="256"/>
    </location>
</feature>
<evidence type="ECO:0000256" key="3">
    <source>
        <dbReference type="ARBA" id="ARBA00022771"/>
    </source>
</evidence>
<keyword evidence="9" id="KW-1185">Reference proteome</keyword>
<dbReference type="PROSITE" id="PS50157">
    <property type="entry name" value="ZINC_FINGER_C2H2_2"/>
    <property type="match status" value="2"/>
</dbReference>
<evidence type="ECO:0000313" key="9">
    <source>
        <dbReference type="Proteomes" id="UP001642540"/>
    </source>
</evidence>
<evidence type="ECO:0000313" key="8">
    <source>
        <dbReference type="EMBL" id="CAL8130943.1"/>
    </source>
</evidence>
<dbReference type="Proteomes" id="UP001642540">
    <property type="component" value="Unassembled WGS sequence"/>
</dbReference>
<dbReference type="PROSITE" id="PS00028">
    <property type="entry name" value="ZINC_FINGER_C2H2_1"/>
    <property type="match status" value="1"/>
</dbReference>
<keyword evidence="2" id="KW-0677">Repeat</keyword>
<comment type="caution">
    <text evidence="8">The sequence shown here is derived from an EMBL/GenBank/DDBJ whole genome shotgun (WGS) entry which is preliminary data.</text>
</comment>
<reference evidence="8 9" key="1">
    <citation type="submission" date="2024-08" db="EMBL/GenBank/DDBJ databases">
        <authorList>
            <person name="Cucini C."/>
            <person name="Frati F."/>
        </authorList>
    </citation>
    <scope>NUCLEOTIDE SEQUENCE [LARGE SCALE GENOMIC DNA]</scope>
</reference>
<feature type="compositionally biased region" description="Basic residues" evidence="6">
    <location>
        <begin position="374"/>
        <end position="383"/>
    </location>
</feature>
<keyword evidence="4" id="KW-0862">Zinc</keyword>
<protein>
    <recommendedName>
        <fullName evidence="7">C2H2-type domain-containing protein</fullName>
    </recommendedName>
</protein>
<dbReference type="Gene3D" id="3.30.160.60">
    <property type="entry name" value="Classic Zinc Finger"/>
    <property type="match status" value="1"/>
</dbReference>
<keyword evidence="3 5" id="KW-0863">Zinc-finger</keyword>
<dbReference type="EMBL" id="CAXLJM020000086">
    <property type="protein sequence ID" value="CAL8130943.1"/>
    <property type="molecule type" value="Genomic_DNA"/>
</dbReference>
<dbReference type="PANTHER" id="PTHR24379">
    <property type="entry name" value="KRAB AND ZINC FINGER DOMAIN-CONTAINING"/>
    <property type="match status" value="1"/>
</dbReference>
<dbReference type="SMART" id="SM00355">
    <property type="entry name" value="ZnF_C2H2"/>
    <property type="match status" value="9"/>
</dbReference>